<reference evidence="3" key="1">
    <citation type="journal article" date="2014" name="Int. J. Syst. Evol. Microbiol.">
        <title>Complete genome sequence of Corynebacterium casei LMG S-19264T (=DSM 44701T), isolated from a smear-ripened cheese.</title>
        <authorList>
            <consortium name="US DOE Joint Genome Institute (JGI-PGF)"/>
            <person name="Walter F."/>
            <person name="Albersmeier A."/>
            <person name="Kalinowski J."/>
            <person name="Ruckert C."/>
        </authorList>
    </citation>
    <scope>NUCLEOTIDE SEQUENCE</scope>
    <source>
        <strain evidence="3">CGMCC 4.7308</strain>
    </source>
</reference>
<dbReference type="FunFam" id="3.40.50.720:FF:000121">
    <property type="entry name" value="Prostaglandin reductase 2"/>
    <property type="match status" value="1"/>
</dbReference>
<evidence type="ECO:0000313" key="4">
    <source>
        <dbReference type="Proteomes" id="UP000655208"/>
    </source>
</evidence>
<dbReference type="AlphaFoldDB" id="A0A917SNF7"/>
<dbReference type="PANTHER" id="PTHR43205">
    <property type="entry name" value="PROSTAGLANDIN REDUCTASE"/>
    <property type="match status" value="1"/>
</dbReference>
<reference evidence="3" key="2">
    <citation type="submission" date="2020-09" db="EMBL/GenBank/DDBJ databases">
        <authorList>
            <person name="Sun Q."/>
            <person name="Zhou Y."/>
        </authorList>
    </citation>
    <scope>NUCLEOTIDE SEQUENCE</scope>
    <source>
        <strain evidence="3">CGMCC 4.7308</strain>
    </source>
</reference>
<name>A0A917SNF7_9ACTN</name>
<dbReference type="Pfam" id="PF00107">
    <property type="entry name" value="ADH_zinc_N"/>
    <property type="match status" value="1"/>
</dbReference>
<dbReference type="SUPFAM" id="SSF51735">
    <property type="entry name" value="NAD(P)-binding Rossmann-fold domains"/>
    <property type="match status" value="1"/>
</dbReference>
<evidence type="ECO:0000259" key="2">
    <source>
        <dbReference type="SMART" id="SM00829"/>
    </source>
</evidence>
<dbReference type="RefSeq" id="WP_188939885.1">
    <property type="nucleotide sequence ID" value="NZ_BMNA01000001.1"/>
</dbReference>
<dbReference type="InterPro" id="IPR045010">
    <property type="entry name" value="MDR_fam"/>
</dbReference>
<dbReference type="Gene3D" id="3.40.50.720">
    <property type="entry name" value="NAD(P)-binding Rossmann-like Domain"/>
    <property type="match status" value="1"/>
</dbReference>
<keyword evidence="1" id="KW-0560">Oxidoreductase</keyword>
<dbReference type="GO" id="GO:0016628">
    <property type="term" value="F:oxidoreductase activity, acting on the CH-CH group of donors, NAD or NADP as acceptor"/>
    <property type="evidence" value="ECO:0007669"/>
    <property type="project" value="InterPro"/>
</dbReference>
<dbReference type="Gene3D" id="3.90.180.10">
    <property type="entry name" value="Medium-chain alcohol dehydrogenases, catalytic domain"/>
    <property type="match status" value="1"/>
</dbReference>
<gene>
    <name evidence="3" type="ORF">GCM10011594_05060</name>
</gene>
<dbReference type="InterPro" id="IPR011032">
    <property type="entry name" value="GroES-like_sf"/>
</dbReference>
<dbReference type="PANTHER" id="PTHR43205:SF7">
    <property type="entry name" value="PROSTAGLANDIN REDUCTASE 1"/>
    <property type="match status" value="1"/>
</dbReference>
<dbReference type="InterPro" id="IPR041694">
    <property type="entry name" value="ADH_N_2"/>
</dbReference>
<feature type="domain" description="Enoyl reductase (ER)" evidence="2">
    <location>
        <begin position="20"/>
        <end position="335"/>
    </location>
</feature>
<sequence>MTEPAVARGWQLVRRPVGVPRPEDFHLAEVDVPELPDGEVRVRNAFLSVDPYMRGRMNDARSYAPPYALGEVMTGGAVGRVVASRDDRLPEGTTVLHDRGWRDVAQGPARLFRPVVTPAGLRDSVHLGPLGMVGLTAWAGLVEVAGMRTGDVVFVSGAAGAVGSLAGQIARLRGAGKVIGSAGSDHKVDVLVERYGFDAAFNYHAAPVRDQLRQVAPDGIDVYFDNVGGDHLEAAIDAFREFGRAAVCGAVSSYNATEPPAAPRNLSAIIGKGVTLRGFLVVQHQSSAARAAAEIGGWLTDGRLVADETVVRGLPRAVEAFLDMLGGANTGKMLVAL</sequence>
<accession>A0A917SNF7</accession>
<proteinExistence type="predicted"/>
<comment type="caution">
    <text evidence="3">The sequence shown here is derived from an EMBL/GenBank/DDBJ whole genome shotgun (WGS) entry which is preliminary data.</text>
</comment>
<dbReference type="Proteomes" id="UP000655208">
    <property type="component" value="Unassembled WGS sequence"/>
</dbReference>
<dbReference type="SMART" id="SM00829">
    <property type="entry name" value="PKS_ER"/>
    <property type="match status" value="1"/>
</dbReference>
<organism evidence="3 4">
    <name type="scientific">Nakamurella endophytica</name>
    <dbReference type="NCBI Taxonomy" id="1748367"/>
    <lineage>
        <taxon>Bacteria</taxon>
        <taxon>Bacillati</taxon>
        <taxon>Actinomycetota</taxon>
        <taxon>Actinomycetes</taxon>
        <taxon>Nakamurellales</taxon>
        <taxon>Nakamurellaceae</taxon>
        <taxon>Nakamurella</taxon>
    </lineage>
</organism>
<protein>
    <submittedName>
        <fullName evidence="3">NADP-dependent oxidoreductase</fullName>
    </submittedName>
</protein>
<dbReference type="InterPro" id="IPR020843">
    <property type="entry name" value="ER"/>
</dbReference>
<dbReference type="SUPFAM" id="SSF50129">
    <property type="entry name" value="GroES-like"/>
    <property type="match status" value="1"/>
</dbReference>
<dbReference type="InterPro" id="IPR013149">
    <property type="entry name" value="ADH-like_C"/>
</dbReference>
<dbReference type="CDD" id="cd05288">
    <property type="entry name" value="PGDH"/>
    <property type="match status" value="1"/>
</dbReference>
<dbReference type="EMBL" id="BMNA01000001">
    <property type="protein sequence ID" value="GGL88408.1"/>
    <property type="molecule type" value="Genomic_DNA"/>
</dbReference>
<evidence type="ECO:0000256" key="1">
    <source>
        <dbReference type="ARBA" id="ARBA00023002"/>
    </source>
</evidence>
<evidence type="ECO:0000313" key="3">
    <source>
        <dbReference type="EMBL" id="GGL88408.1"/>
    </source>
</evidence>
<keyword evidence="4" id="KW-1185">Reference proteome</keyword>
<dbReference type="Pfam" id="PF16884">
    <property type="entry name" value="ADH_N_2"/>
    <property type="match status" value="1"/>
</dbReference>
<dbReference type="InterPro" id="IPR036291">
    <property type="entry name" value="NAD(P)-bd_dom_sf"/>
</dbReference>